<dbReference type="AlphaFoldDB" id="A0A1X2F3D0"/>
<evidence type="ECO:0000259" key="2">
    <source>
        <dbReference type="Pfam" id="PF01593"/>
    </source>
</evidence>
<dbReference type="Gene3D" id="3.40.50.720">
    <property type="entry name" value="NAD(P)-binding Rossmann-like Domain"/>
    <property type="match status" value="1"/>
</dbReference>
<accession>A0A1X2F3D0</accession>
<dbReference type="Proteomes" id="UP000193317">
    <property type="component" value="Unassembled WGS sequence"/>
</dbReference>
<dbReference type="EMBL" id="LQPW01000031">
    <property type="protein sequence ID" value="ORX12915.1"/>
    <property type="molecule type" value="Genomic_DNA"/>
</dbReference>
<evidence type="ECO:0000256" key="1">
    <source>
        <dbReference type="SAM" id="MobiDB-lite"/>
    </source>
</evidence>
<evidence type="ECO:0000313" key="4">
    <source>
        <dbReference type="Proteomes" id="UP000193317"/>
    </source>
</evidence>
<proteinExistence type="predicted"/>
<dbReference type="Pfam" id="PF01593">
    <property type="entry name" value="Amino_oxidase"/>
    <property type="match status" value="1"/>
</dbReference>
<protein>
    <submittedName>
        <fullName evidence="3">Oxidoreductase</fullName>
    </submittedName>
</protein>
<dbReference type="Gene3D" id="3.50.50.60">
    <property type="entry name" value="FAD/NAD(P)-binding domain"/>
    <property type="match status" value="1"/>
</dbReference>
<feature type="domain" description="Amine oxidase" evidence="2">
    <location>
        <begin position="33"/>
        <end position="552"/>
    </location>
</feature>
<keyword evidence="4" id="KW-1185">Reference proteome</keyword>
<evidence type="ECO:0000313" key="3">
    <source>
        <dbReference type="EMBL" id="ORX12915.1"/>
    </source>
</evidence>
<dbReference type="GO" id="GO:0016491">
    <property type="term" value="F:oxidoreductase activity"/>
    <property type="evidence" value="ECO:0007669"/>
    <property type="project" value="InterPro"/>
</dbReference>
<feature type="region of interest" description="Disordered" evidence="1">
    <location>
        <begin position="590"/>
        <end position="616"/>
    </location>
</feature>
<gene>
    <name evidence="3" type="ORF">AWC27_23125</name>
</gene>
<dbReference type="PANTHER" id="PTHR42923:SF46">
    <property type="entry name" value="AMINE OXIDASE"/>
    <property type="match status" value="1"/>
</dbReference>
<dbReference type="InterPro" id="IPR050464">
    <property type="entry name" value="Zeta_carotene_desat/Oxidored"/>
</dbReference>
<dbReference type="SUPFAM" id="SSF51905">
    <property type="entry name" value="FAD/NAD(P)-binding domain"/>
    <property type="match status" value="1"/>
</dbReference>
<sequence length="616" mass="68264">MGEVYSARKGDLRKQMNASTPADNHVVIVGAGIAGMTAATTLAEAGVLVTLCEAASEAGGKAKSLRRADGHPIEHSMRIYLDYYQTLLTLLSRIPNDNGETILDNLVGVSAIRITEKGVIGRPAVPSALQRRHRASLRFFATVHKPIRQLARILARSIMVVIGLGRMGVPPADTIHYLRAHLRLMWMCRERFFAELGDISYADFLQLHRRSARAQAFFAALPQIFVAARPNAEAAAIAPIILKALFHLTSNPAALDNLKLPSVMMMNGPTSERMIDPWIRHLQSRGVDILFDTRIDDIEFEHGRITAVITCDGRRLACDYAILALPYLTLRQLANKDHVRQHLPHLTGTHAISLESSNGIQCFLPEIPWTWPAHMRPGVPASYLESEWSLVSVVQGEGFWKDVRLPAGTKYVLSMTWSDVDKPGRVFHRPLSECSPDEILTECLAQCGLDRPEIIGWQIDYELKYVGEADYESTSGELPPHLVYAPAGGRRMVNLSPLTILMPGAQRHSPRVHTEVPNLFLAGEATYSPDLTFFVPTMEKAASSGYLAAQEVASCAVPGASSPWEIQFRDPIPFGILRRADRWWWNRRRNRRPTTPSTRGLDPVGDGAARPSHVAT</sequence>
<name>A0A1X2F3D0_MYCSZ</name>
<dbReference type="PANTHER" id="PTHR42923">
    <property type="entry name" value="PROTOPORPHYRINOGEN OXIDASE"/>
    <property type="match status" value="1"/>
</dbReference>
<reference evidence="3 4" key="1">
    <citation type="submission" date="2016-01" db="EMBL/GenBank/DDBJ databases">
        <title>The new phylogeny of the genus Mycobacterium.</title>
        <authorList>
            <person name="Tarcisio F."/>
            <person name="Conor M."/>
            <person name="Antonella G."/>
            <person name="Elisabetta G."/>
            <person name="Giulia F.S."/>
            <person name="Sara T."/>
            <person name="Anna F."/>
            <person name="Clotilde B."/>
            <person name="Roberto B."/>
            <person name="Veronica D.S."/>
            <person name="Fabio R."/>
            <person name="Monica P."/>
            <person name="Olivier J."/>
            <person name="Enrico T."/>
            <person name="Nicola S."/>
        </authorList>
    </citation>
    <scope>NUCLEOTIDE SEQUENCE [LARGE SCALE GENOMIC DNA]</scope>
    <source>
        <strain evidence="3 4">DSM 44166</strain>
    </source>
</reference>
<dbReference type="InterPro" id="IPR036188">
    <property type="entry name" value="FAD/NAD-bd_sf"/>
</dbReference>
<comment type="caution">
    <text evidence="3">The sequence shown here is derived from an EMBL/GenBank/DDBJ whole genome shotgun (WGS) entry which is preliminary data.</text>
</comment>
<organism evidence="3 4">
    <name type="scientific">Mycobacterium szulgai</name>
    <dbReference type="NCBI Taxonomy" id="1787"/>
    <lineage>
        <taxon>Bacteria</taxon>
        <taxon>Bacillati</taxon>
        <taxon>Actinomycetota</taxon>
        <taxon>Actinomycetes</taxon>
        <taxon>Mycobacteriales</taxon>
        <taxon>Mycobacteriaceae</taxon>
        <taxon>Mycobacterium</taxon>
    </lineage>
</organism>
<dbReference type="InterPro" id="IPR002937">
    <property type="entry name" value="Amino_oxidase"/>
</dbReference>